<dbReference type="PROSITE" id="PS50076">
    <property type="entry name" value="DNAJ_2"/>
    <property type="match status" value="1"/>
</dbReference>
<feature type="transmembrane region" description="Helical" evidence="2">
    <location>
        <begin position="131"/>
        <end position="151"/>
    </location>
</feature>
<feature type="compositionally biased region" description="Basic and acidic residues" evidence="1">
    <location>
        <begin position="438"/>
        <end position="453"/>
    </location>
</feature>
<feature type="transmembrane region" description="Helical" evidence="2">
    <location>
        <begin position="171"/>
        <end position="197"/>
    </location>
</feature>
<organism evidence="4">
    <name type="scientific">Hemiselmis andersenii</name>
    <name type="common">Cryptophyte alga</name>
    <dbReference type="NCBI Taxonomy" id="464988"/>
    <lineage>
        <taxon>Eukaryota</taxon>
        <taxon>Cryptophyceae</taxon>
        <taxon>Cryptomonadales</taxon>
        <taxon>Hemiselmidaceae</taxon>
        <taxon>Hemiselmis</taxon>
    </lineage>
</organism>
<dbReference type="InterPro" id="IPR001623">
    <property type="entry name" value="DnaJ_domain"/>
</dbReference>
<dbReference type="PANTHER" id="PTHR43908:SF3">
    <property type="entry name" value="AT29763P-RELATED"/>
    <property type="match status" value="1"/>
</dbReference>
<keyword evidence="2" id="KW-1133">Transmembrane helix</keyword>
<dbReference type="CDD" id="cd06257">
    <property type="entry name" value="DnaJ"/>
    <property type="match status" value="1"/>
</dbReference>
<feature type="compositionally biased region" description="Basic residues" evidence="1">
    <location>
        <begin position="455"/>
        <end position="465"/>
    </location>
</feature>
<name>A0A6U5CL62_HEMAN</name>
<feature type="region of interest" description="Disordered" evidence="1">
    <location>
        <begin position="438"/>
        <end position="465"/>
    </location>
</feature>
<gene>
    <name evidence="4" type="ORF">HAND00432_LOCUS37241</name>
</gene>
<dbReference type="Pfam" id="PF00226">
    <property type="entry name" value="DnaJ"/>
    <property type="match status" value="1"/>
</dbReference>
<accession>A0A6U5CL62</accession>
<sequence length="465" mass="51198">MPLAAVNTSGLAGKEAEQIQTIVSILNSKSHYEVLGVSHDADEAAIKSIYKKMVVKVHPDKISSEFDERDKTKAQQAFRAVQNAYEVLSVPHQRKTYDLQLQMQAREGKTFVPGEDGAAQSGGETLSAGEFLGTLIGIILSMVVHVVQSVYKDVKAPFTAQALPFHLTWSGFLVIWKFVGYGFFSSLFGCLAVYGIYRLVPQQQAKEAFLYLVKMQRSKWKEKEGQPLHIALVVMLFMFCFRGFSFFGSLFTAFFVFGTLLLVFLMPQWTFGKFAAPAFIVTELVLVLYSPVDVHAAVFFGIAAWHLMQEVPAACIYSILMSVVYLTYRFSPGLVLTALCIAIVAIGDQPEIVGVVSAIAAFLSWYNYGFISLTYTFCTVYGLWRARLGKEMGKRLAFTAIIVWCLGLGWILTVVIGVVSFLGGEFLVQAANSDAMREEGKAAGHQDAGEAHSRGGGKKGRPGKK</sequence>
<keyword evidence="2" id="KW-0812">Transmembrane</keyword>
<dbReference type="AlphaFoldDB" id="A0A6U5CL62"/>
<reference evidence="4" key="1">
    <citation type="submission" date="2021-01" db="EMBL/GenBank/DDBJ databases">
        <authorList>
            <person name="Corre E."/>
            <person name="Pelletier E."/>
            <person name="Niang G."/>
            <person name="Scheremetjew M."/>
            <person name="Finn R."/>
            <person name="Kale V."/>
            <person name="Holt S."/>
            <person name="Cochrane G."/>
            <person name="Meng A."/>
            <person name="Brown T."/>
            <person name="Cohen L."/>
        </authorList>
    </citation>
    <scope>NUCLEOTIDE SEQUENCE</scope>
    <source>
        <strain evidence="4">CCMP644</strain>
    </source>
</reference>
<keyword evidence="2" id="KW-0472">Membrane</keyword>
<evidence type="ECO:0000256" key="1">
    <source>
        <dbReference type="SAM" id="MobiDB-lite"/>
    </source>
</evidence>
<feature type="transmembrane region" description="Helical" evidence="2">
    <location>
        <begin position="365"/>
        <end position="384"/>
    </location>
</feature>
<feature type="transmembrane region" description="Helical" evidence="2">
    <location>
        <begin position="284"/>
        <end position="305"/>
    </location>
</feature>
<feature type="transmembrane region" description="Helical" evidence="2">
    <location>
        <begin position="250"/>
        <end position="272"/>
    </location>
</feature>
<dbReference type="EMBL" id="HBFX01061725">
    <property type="protein sequence ID" value="CAD8986228.1"/>
    <property type="molecule type" value="Transcribed_RNA"/>
</dbReference>
<dbReference type="PANTHER" id="PTHR43908">
    <property type="entry name" value="AT29763P-RELATED"/>
    <property type="match status" value="1"/>
</dbReference>
<feature type="domain" description="J" evidence="3">
    <location>
        <begin position="30"/>
        <end position="101"/>
    </location>
</feature>
<dbReference type="InterPro" id="IPR051100">
    <property type="entry name" value="DnaJ_subfamily_B/C"/>
</dbReference>
<dbReference type="SMART" id="SM00271">
    <property type="entry name" value="DnaJ"/>
    <property type="match status" value="1"/>
</dbReference>
<dbReference type="GO" id="GO:0005789">
    <property type="term" value="C:endoplasmic reticulum membrane"/>
    <property type="evidence" value="ECO:0007669"/>
    <property type="project" value="TreeGrafter"/>
</dbReference>
<feature type="transmembrane region" description="Helical" evidence="2">
    <location>
        <begin position="396"/>
        <end position="422"/>
    </location>
</feature>
<dbReference type="GO" id="GO:0071218">
    <property type="term" value="P:cellular response to misfolded protein"/>
    <property type="evidence" value="ECO:0007669"/>
    <property type="project" value="TreeGrafter"/>
</dbReference>
<dbReference type="GO" id="GO:0030544">
    <property type="term" value="F:Hsp70 protein binding"/>
    <property type="evidence" value="ECO:0007669"/>
    <property type="project" value="TreeGrafter"/>
</dbReference>
<protein>
    <recommendedName>
        <fullName evidence="3">J domain-containing protein</fullName>
    </recommendedName>
</protein>
<dbReference type="InterPro" id="IPR036869">
    <property type="entry name" value="J_dom_sf"/>
</dbReference>
<dbReference type="Gene3D" id="1.10.287.110">
    <property type="entry name" value="DnaJ domain"/>
    <property type="match status" value="1"/>
</dbReference>
<dbReference type="PRINTS" id="PR00625">
    <property type="entry name" value="JDOMAIN"/>
</dbReference>
<proteinExistence type="predicted"/>
<evidence type="ECO:0000313" key="4">
    <source>
        <dbReference type="EMBL" id="CAD8986228.1"/>
    </source>
</evidence>
<feature type="transmembrane region" description="Helical" evidence="2">
    <location>
        <begin position="335"/>
        <end position="359"/>
    </location>
</feature>
<evidence type="ECO:0000256" key="2">
    <source>
        <dbReference type="SAM" id="Phobius"/>
    </source>
</evidence>
<evidence type="ECO:0000259" key="3">
    <source>
        <dbReference type="PROSITE" id="PS50076"/>
    </source>
</evidence>
<dbReference type="SUPFAM" id="SSF46565">
    <property type="entry name" value="Chaperone J-domain"/>
    <property type="match status" value="1"/>
</dbReference>